<dbReference type="NCBIfam" id="TIGR01462">
    <property type="entry name" value="greA"/>
    <property type="match status" value="1"/>
</dbReference>
<dbReference type="GO" id="GO:0003677">
    <property type="term" value="F:DNA binding"/>
    <property type="evidence" value="ECO:0007669"/>
    <property type="project" value="UniProtKB-KW"/>
</dbReference>
<dbReference type="GO" id="GO:0032784">
    <property type="term" value="P:regulation of DNA-templated transcription elongation"/>
    <property type="evidence" value="ECO:0007669"/>
    <property type="project" value="InterPro"/>
</dbReference>
<comment type="function">
    <text evidence="6">Necessary for efficient RNA polymerase transcription elongation past template-encoded arresting sites. The arresting sites in DNA have the property of trapping a certain fraction of elongating RNA polymerases that pass through, resulting in locked ternary complexes. Cleavage of the nascent transcript by cleavage factors such as GreA or GreB allows the resumption of elongation from the new 3'terminus. GreA releases sequences of 2 to 3 nucleotides.</text>
</comment>
<keyword evidence="4" id="KW-0238">DNA-binding</keyword>
<keyword evidence="5" id="KW-0804">Transcription</keyword>
<dbReference type="PANTHER" id="PTHR30437">
    <property type="entry name" value="TRANSCRIPTION ELONGATION FACTOR GREA"/>
    <property type="match status" value="1"/>
</dbReference>
<feature type="domain" description="Transcription elongation factor GreA/GreB C-terminal" evidence="8">
    <location>
        <begin position="83"/>
        <end position="157"/>
    </location>
</feature>
<dbReference type="EMBL" id="CAEZTU010000008">
    <property type="protein sequence ID" value="CAB4572435.1"/>
    <property type="molecule type" value="Genomic_DNA"/>
</dbReference>
<evidence type="ECO:0000256" key="6">
    <source>
        <dbReference type="ARBA" id="ARBA00024916"/>
    </source>
</evidence>
<dbReference type="AlphaFoldDB" id="A0A6J6EAS0"/>
<feature type="domain" description="Transcription elongation factor GreA/GreB N-terminal" evidence="9">
    <location>
        <begin position="7"/>
        <end position="76"/>
    </location>
</feature>
<evidence type="ECO:0000259" key="9">
    <source>
        <dbReference type="Pfam" id="PF03449"/>
    </source>
</evidence>
<protein>
    <recommendedName>
        <fullName evidence="2">Transcription elongation factor GreA</fullName>
    </recommendedName>
    <alternativeName>
        <fullName evidence="7">Transcript cleavage factor GreA</fullName>
    </alternativeName>
</protein>
<sequence>MNTASTWLTQESFDRLSAELVDRSGPLRSEITKKIELAREEGDLKENGGYHAAREEQGKNEARIRQLKQMLENAQIGTPPSDTGTIAIGHVVTVEFSDGDSERFWLVSREEAVHATMDVYSPDSPLGNAVIGKKQGDKSSFALPNGKEISILIKNVEIYQS</sequence>
<dbReference type="Gene3D" id="3.10.50.30">
    <property type="entry name" value="Transcription elongation factor, GreA/GreB, C-terminal domain"/>
    <property type="match status" value="1"/>
</dbReference>
<dbReference type="PANTHER" id="PTHR30437:SF4">
    <property type="entry name" value="TRANSCRIPTION ELONGATION FACTOR GREA"/>
    <property type="match status" value="1"/>
</dbReference>
<evidence type="ECO:0000259" key="8">
    <source>
        <dbReference type="Pfam" id="PF01272"/>
    </source>
</evidence>
<dbReference type="FunFam" id="1.10.287.180:FF:000001">
    <property type="entry name" value="Transcription elongation factor GreA"/>
    <property type="match status" value="1"/>
</dbReference>
<evidence type="ECO:0000256" key="5">
    <source>
        <dbReference type="ARBA" id="ARBA00023163"/>
    </source>
</evidence>
<dbReference type="InterPro" id="IPR001437">
    <property type="entry name" value="Tscrpt_elong_fac_GreA/B_C"/>
</dbReference>
<dbReference type="PROSITE" id="PS00829">
    <property type="entry name" value="GREAB_1"/>
    <property type="match status" value="1"/>
</dbReference>
<dbReference type="InterPro" id="IPR006359">
    <property type="entry name" value="Tscrpt_elong_fac_GreA"/>
</dbReference>
<keyword evidence="3" id="KW-0805">Transcription regulation</keyword>
<dbReference type="HAMAP" id="MF_00105">
    <property type="entry name" value="GreA_GreB"/>
    <property type="match status" value="1"/>
</dbReference>
<dbReference type="InterPro" id="IPR036953">
    <property type="entry name" value="GreA/GreB_C_sf"/>
</dbReference>
<evidence type="ECO:0000313" key="10">
    <source>
        <dbReference type="EMBL" id="CAB4572435.1"/>
    </source>
</evidence>
<dbReference type="InterPro" id="IPR036805">
    <property type="entry name" value="Tscrpt_elong_fac_GreA/B_N_sf"/>
</dbReference>
<proteinExistence type="inferred from homology"/>
<evidence type="ECO:0000256" key="3">
    <source>
        <dbReference type="ARBA" id="ARBA00023015"/>
    </source>
</evidence>
<evidence type="ECO:0000256" key="4">
    <source>
        <dbReference type="ARBA" id="ARBA00023125"/>
    </source>
</evidence>
<comment type="similarity">
    <text evidence="1">Belongs to the GreA/GreB family.</text>
</comment>
<evidence type="ECO:0000256" key="2">
    <source>
        <dbReference type="ARBA" id="ARBA00013729"/>
    </source>
</evidence>
<dbReference type="SUPFAM" id="SSF54534">
    <property type="entry name" value="FKBP-like"/>
    <property type="match status" value="1"/>
</dbReference>
<dbReference type="PIRSF" id="PIRSF006092">
    <property type="entry name" value="GreA_GreB"/>
    <property type="match status" value="1"/>
</dbReference>
<evidence type="ECO:0000256" key="7">
    <source>
        <dbReference type="ARBA" id="ARBA00030776"/>
    </source>
</evidence>
<dbReference type="NCBIfam" id="NF001262">
    <property type="entry name" value="PRK00226.1-3"/>
    <property type="match status" value="1"/>
</dbReference>
<organism evidence="10">
    <name type="scientific">freshwater metagenome</name>
    <dbReference type="NCBI Taxonomy" id="449393"/>
    <lineage>
        <taxon>unclassified sequences</taxon>
        <taxon>metagenomes</taxon>
        <taxon>ecological metagenomes</taxon>
    </lineage>
</organism>
<dbReference type="GO" id="GO:0070063">
    <property type="term" value="F:RNA polymerase binding"/>
    <property type="evidence" value="ECO:0007669"/>
    <property type="project" value="InterPro"/>
</dbReference>
<evidence type="ECO:0000256" key="1">
    <source>
        <dbReference type="ARBA" id="ARBA00008213"/>
    </source>
</evidence>
<dbReference type="PROSITE" id="PS00830">
    <property type="entry name" value="GREAB_2"/>
    <property type="match status" value="1"/>
</dbReference>
<accession>A0A6J6EAS0</accession>
<dbReference type="InterPro" id="IPR018151">
    <property type="entry name" value="TF_GreA/GreB_CS"/>
</dbReference>
<dbReference type="SUPFAM" id="SSF46557">
    <property type="entry name" value="GreA transcript cleavage protein, N-terminal domain"/>
    <property type="match status" value="1"/>
</dbReference>
<dbReference type="Pfam" id="PF03449">
    <property type="entry name" value="GreA_GreB_N"/>
    <property type="match status" value="1"/>
</dbReference>
<dbReference type="InterPro" id="IPR022691">
    <property type="entry name" value="Tscrpt_elong_fac_GreA/B_N"/>
</dbReference>
<dbReference type="GO" id="GO:0006354">
    <property type="term" value="P:DNA-templated transcription elongation"/>
    <property type="evidence" value="ECO:0007669"/>
    <property type="project" value="TreeGrafter"/>
</dbReference>
<dbReference type="InterPro" id="IPR023459">
    <property type="entry name" value="Tscrpt_elong_fac_GreA/B_fam"/>
</dbReference>
<name>A0A6J6EAS0_9ZZZZ</name>
<dbReference type="Gene3D" id="1.10.287.180">
    <property type="entry name" value="Transcription elongation factor, GreA/GreB, N-terminal domain"/>
    <property type="match status" value="1"/>
</dbReference>
<gene>
    <name evidence="10" type="ORF">UFOPK1740_00330</name>
</gene>
<dbReference type="Pfam" id="PF01272">
    <property type="entry name" value="GreA_GreB"/>
    <property type="match status" value="1"/>
</dbReference>
<dbReference type="InterPro" id="IPR028624">
    <property type="entry name" value="Tscrpt_elong_fac_GreA/B"/>
</dbReference>
<reference evidence="10" key="1">
    <citation type="submission" date="2020-05" db="EMBL/GenBank/DDBJ databases">
        <authorList>
            <person name="Chiriac C."/>
            <person name="Salcher M."/>
            <person name="Ghai R."/>
            <person name="Kavagutti S V."/>
        </authorList>
    </citation>
    <scope>NUCLEOTIDE SEQUENCE</scope>
</reference>